<keyword evidence="10" id="KW-1185">Reference proteome</keyword>
<dbReference type="Gene3D" id="1.10.510.10">
    <property type="entry name" value="Transferase(Phosphotransferase) domain 1"/>
    <property type="match status" value="1"/>
</dbReference>
<evidence type="ECO:0000256" key="2">
    <source>
        <dbReference type="ARBA" id="ARBA00022527"/>
    </source>
</evidence>
<dbReference type="InterPro" id="IPR011009">
    <property type="entry name" value="Kinase-like_dom_sf"/>
</dbReference>
<dbReference type="EC" id="2.7.11.1" evidence="1"/>
<evidence type="ECO:0000256" key="5">
    <source>
        <dbReference type="ARBA" id="ARBA00022777"/>
    </source>
</evidence>
<dbReference type="EMBL" id="LAXD01000001">
    <property type="protein sequence ID" value="KWX01435.1"/>
    <property type="molecule type" value="Genomic_DNA"/>
</dbReference>
<dbReference type="GO" id="GO:0005524">
    <property type="term" value="F:ATP binding"/>
    <property type="evidence" value="ECO:0007669"/>
    <property type="project" value="UniProtKB-KW"/>
</dbReference>
<dbReference type="PANTHER" id="PTHR43289:SF6">
    <property type="entry name" value="SERINE_THREONINE-PROTEIN KINASE NEKL-3"/>
    <property type="match status" value="1"/>
</dbReference>
<proteinExistence type="predicted"/>
<feature type="region of interest" description="Disordered" evidence="7">
    <location>
        <begin position="288"/>
        <end position="332"/>
    </location>
</feature>
<dbReference type="RefSeq" id="WP_096059052.1">
    <property type="nucleotide sequence ID" value="NZ_CP171739.1"/>
</dbReference>
<dbReference type="PANTHER" id="PTHR43289">
    <property type="entry name" value="MITOGEN-ACTIVATED PROTEIN KINASE KINASE KINASE 20-RELATED"/>
    <property type="match status" value="1"/>
</dbReference>
<keyword evidence="5 9" id="KW-0418">Kinase</keyword>
<evidence type="ECO:0000256" key="1">
    <source>
        <dbReference type="ARBA" id="ARBA00012513"/>
    </source>
</evidence>
<gene>
    <name evidence="9" type="ORF">LI90_2463</name>
</gene>
<keyword evidence="6" id="KW-0067">ATP-binding</keyword>
<dbReference type="Gene3D" id="3.30.200.20">
    <property type="entry name" value="Phosphorylase Kinase, domain 1"/>
    <property type="match status" value="1"/>
</dbReference>
<dbReference type="OrthoDB" id="9762169at2"/>
<evidence type="ECO:0000256" key="4">
    <source>
        <dbReference type="ARBA" id="ARBA00022741"/>
    </source>
</evidence>
<dbReference type="Proteomes" id="UP000070188">
    <property type="component" value="Unassembled WGS sequence"/>
</dbReference>
<evidence type="ECO:0000313" key="10">
    <source>
        <dbReference type="Proteomes" id="UP000070188"/>
    </source>
</evidence>
<evidence type="ECO:0000256" key="3">
    <source>
        <dbReference type="ARBA" id="ARBA00022679"/>
    </source>
</evidence>
<dbReference type="PATRIC" id="fig|1469144.10.peg.2669"/>
<dbReference type="CDD" id="cd14014">
    <property type="entry name" value="STKc_PknB_like"/>
    <property type="match status" value="1"/>
</dbReference>
<evidence type="ECO:0000256" key="6">
    <source>
        <dbReference type="ARBA" id="ARBA00022840"/>
    </source>
</evidence>
<keyword evidence="3" id="KW-0808">Transferase</keyword>
<evidence type="ECO:0000259" key="8">
    <source>
        <dbReference type="PROSITE" id="PS50011"/>
    </source>
</evidence>
<dbReference type="PROSITE" id="PS50011">
    <property type="entry name" value="PROTEIN_KINASE_DOM"/>
    <property type="match status" value="1"/>
</dbReference>
<feature type="compositionally biased region" description="Basic and acidic residues" evidence="7">
    <location>
        <begin position="323"/>
        <end position="332"/>
    </location>
</feature>
<reference evidence="10" key="1">
    <citation type="submission" date="2015-04" db="EMBL/GenBank/DDBJ databases">
        <title>Physiological reanalysis, assessment of diazotrophy, and genome sequences of multiple isolates of Streptomyces thermoautotrophicus.</title>
        <authorList>
            <person name="MacKellar D.C."/>
            <person name="Lieber L."/>
            <person name="Norman J."/>
            <person name="Bolger A."/>
            <person name="Tobin C."/>
            <person name="Murray J.W."/>
            <person name="Chang R."/>
            <person name="Ford T."/>
            <person name="Nguyen P.Q."/>
            <person name="Woodward J."/>
            <person name="Permingeat H."/>
            <person name="Joshi N.S."/>
            <person name="Silver P.A."/>
            <person name="Usadel B."/>
            <person name="Rutherford A.W."/>
            <person name="Friesen M."/>
            <person name="Prell J."/>
        </authorList>
    </citation>
    <scope>NUCLEOTIDE SEQUENCE [LARGE SCALE GENOMIC DNA]</scope>
    <source>
        <strain evidence="10">H1</strain>
    </source>
</reference>
<dbReference type="Pfam" id="PF00069">
    <property type="entry name" value="Pkinase"/>
    <property type="match status" value="1"/>
</dbReference>
<protein>
    <recommendedName>
        <fullName evidence="1">non-specific serine/threonine protein kinase</fullName>
        <ecNumber evidence="1">2.7.11.1</ecNumber>
    </recommendedName>
</protein>
<evidence type="ECO:0000313" key="9">
    <source>
        <dbReference type="EMBL" id="KWX01435.1"/>
    </source>
</evidence>
<dbReference type="STRING" id="1469144.LI90_2463"/>
<dbReference type="AlphaFoldDB" id="A0A132MU61"/>
<comment type="caution">
    <text evidence="9">The sequence shown here is derived from an EMBL/GenBank/DDBJ whole genome shotgun (WGS) entry which is preliminary data.</text>
</comment>
<dbReference type="SUPFAM" id="SSF56112">
    <property type="entry name" value="Protein kinase-like (PK-like)"/>
    <property type="match status" value="1"/>
</dbReference>
<dbReference type="SMART" id="SM00220">
    <property type="entry name" value="S_TKc"/>
    <property type="match status" value="1"/>
</dbReference>
<keyword evidence="2 9" id="KW-0723">Serine/threonine-protein kinase</keyword>
<dbReference type="GO" id="GO:0004674">
    <property type="term" value="F:protein serine/threonine kinase activity"/>
    <property type="evidence" value="ECO:0007669"/>
    <property type="project" value="UniProtKB-KW"/>
</dbReference>
<evidence type="ECO:0000256" key="7">
    <source>
        <dbReference type="SAM" id="MobiDB-lite"/>
    </source>
</evidence>
<sequence length="332" mass="35982">MTSREAPLPAGAFIAPGYEVVGLLNRNWAYEVYDVWSAERDCRCVAKTVRADRLDDHLVTRLLREGRLLQRMTHPHLVRAYETIKTPVPVVILETLNGPTLAAILDDQPRRMPVSDLALLGLHLCSAMHYLHGRGFLHLDLKPSNVINSGGVAKVLDLSIARPPGRQRPGIGTRGYLAPEQARGGEVTAATDVWGIGITLFEAATGALPFDGYDTDDEHDEEYPGDAHRYPQLEHAPRSVGALRRLPRPFTEAINACLAFDPSARPSVPQLADALDSLLPLEPGEAAHQLRAPDSGPPRKIRGVPPSHLAAEWSDGSAPGEGGSDREEASVA</sequence>
<name>A0A132MU61_9ACTN</name>
<feature type="domain" description="Protein kinase" evidence="8">
    <location>
        <begin position="18"/>
        <end position="279"/>
    </location>
</feature>
<dbReference type="InterPro" id="IPR000719">
    <property type="entry name" value="Prot_kinase_dom"/>
</dbReference>
<organism evidence="9 10">
    <name type="scientific">Carbonactinospora thermoautotrophica</name>
    <dbReference type="NCBI Taxonomy" id="1469144"/>
    <lineage>
        <taxon>Bacteria</taxon>
        <taxon>Bacillati</taxon>
        <taxon>Actinomycetota</taxon>
        <taxon>Actinomycetes</taxon>
        <taxon>Kitasatosporales</taxon>
        <taxon>Carbonactinosporaceae</taxon>
        <taxon>Carbonactinospora</taxon>
    </lineage>
</organism>
<accession>A0A132MU61</accession>
<keyword evidence="4" id="KW-0547">Nucleotide-binding</keyword>